<dbReference type="NCBIfam" id="NF040759">
    <property type="entry name" value="WLP_AcsD"/>
    <property type="match status" value="1"/>
</dbReference>
<dbReference type="Proteomes" id="UP000075737">
    <property type="component" value="Unassembled WGS sequence"/>
</dbReference>
<dbReference type="STRING" id="520767.ATZ99_10740"/>
<evidence type="ECO:0000313" key="3">
    <source>
        <dbReference type="Proteomes" id="UP000075737"/>
    </source>
</evidence>
<dbReference type="InterPro" id="IPR016041">
    <property type="entry name" value="Ac-CoA_synth_d_su_TIM-brl"/>
</dbReference>
<dbReference type="InterPro" id="IPR051069">
    <property type="entry name" value="ACDS_complex_subunit"/>
</dbReference>
<dbReference type="PANTHER" id="PTHR36214">
    <property type="match status" value="1"/>
</dbReference>
<sequence>MAYKNPQQKFQGKIKEVVLGEGLKLGGESVLPFYSFDGDIGNTPKVGMEVWDIPPVDWPEGLMNIIKDVADDPAKWAKFYTEKYNPDFITLRFIGANPDTLNRSPEECAEIAKKVAKNVDVPLVIAGCDSNEKNARIFTKVAEALPNKNYAFLSAVEGNYKEVGAAVGLAYGNLVVAESSVDLNLAKQLNILLTQLGVKPERMLMNPGVSSVGYGFEYVITTLDRIKLAALEQNDTILQVPIIMPVSFETWKVKESVASKEDAPEWGDREERGIAMEVSTAVGVLTAGANAVILRHPRSLDVVRGFINEMVN</sequence>
<keyword evidence="3" id="KW-1185">Reference proteome</keyword>
<dbReference type="PANTHER" id="PTHR36214:SF5">
    <property type="entry name" value="ACETYL-COA DECARBONYLASE_SYNTHASE COMPLEX SUBUNIT DELTA"/>
    <property type="match status" value="1"/>
</dbReference>
<comment type="caution">
    <text evidence="2">The sequence shown here is derived from an EMBL/GenBank/DDBJ whole genome shotgun (WGS) entry which is preliminary data.</text>
</comment>
<dbReference type="NCBIfam" id="NF003376">
    <property type="entry name" value="PRK04452.1-2"/>
    <property type="match status" value="1"/>
</dbReference>
<gene>
    <name evidence="2" type="primary">acsD</name>
    <name evidence="2" type="ORF">ATZ99_10740</name>
</gene>
<dbReference type="Gene3D" id="3.20.20.20">
    <property type="entry name" value="Dihydropteroate synthase-like"/>
    <property type="match status" value="1"/>
</dbReference>
<reference evidence="2 3" key="1">
    <citation type="submission" date="2015-12" db="EMBL/GenBank/DDBJ databases">
        <title>Draft genome of Thermovenabulum gondwanense isolated from a red thermophilic microbial mat colonisisng an outflow channel of a bore well.</title>
        <authorList>
            <person name="Patel B.K."/>
        </authorList>
    </citation>
    <scope>NUCLEOTIDE SEQUENCE [LARGE SCALE GENOMIC DNA]</scope>
    <source>
        <strain evidence="2 3">R270</strain>
    </source>
</reference>
<dbReference type="OrthoDB" id="148113at2"/>
<dbReference type="Pfam" id="PF03599">
    <property type="entry name" value="CdhD"/>
    <property type="match status" value="1"/>
</dbReference>
<dbReference type="RefSeq" id="WP_068748213.1">
    <property type="nucleotide sequence ID" value="NZ_LOHZ01000027.1"/>
</dbReference>
<dbReference type="AlphaFoldDB" id="A0A162MJT5"/>
<organism evidence="2 3">
    <name type="scientific">Thermovenabulum gondwanense</name>
    <dbReference type="NCBI Taxonomy" id="520767"/>
    <lineage>
        <taxon>Bacteria</taxon>
        <taxon>Bacillati</taxon>
        <taxon>Bacillota</taxon>
        <taxon>Clostridia</taxon>
        <taxon>Thermosediminibacterales</taxon>
        <taxon>Thermosediminibacteraceae</taxon>
        <taxon>Thermovenabulum</taxon>
    </lineage>
</organism>
<feature type="domain" description="CO dehydrogenase/acetyl-CoA synthase delta subunit TIM barrel" evidence="1">
    <location>
        <begin position="17"/>
        <end position="260"/>
    </location>
</feature>
<evidence type="ECO:0000313" key="2">
    <source>
        <dbReference type="EMBL" id="KYO66446.1"/>
    </source>
</evidence>
<accession>A0A162MJT5</accession>
<name>A0A162MJT5_9FIRM</name>
<dbReference type="PATRIC" id="fig|520767.4.peg.1175"/>
<protein>
    <submittedName>
        <fullName evidence="2">Corrinoid/iron-sulfur protein small subunit</fullName>
    </submittedName>
</protein>
<proteinExistence type="predicted"/>
<dbReference type="EMBL" id="LOHZ01000027">
    <property type="protein sequence ID" value="KYO66446.1"/>
    <property type="molecule type" value="Genomic_DNA"/>
</dbReference>
<evidence type="ECO:0000259" key="1">
    <source>
        <dbReference type="Pfam" id="PF03599"/>
    </source>
</evidence>
<dbReference type="InterPro" id="IPR011005">
    <property type="entry name" value="Dihydropteroate_synth-like_sf"/>
</dbReference>
<dbReference type="SUPFAM" id="SSF51717">
    <property type="entry name" value="Dihydropteroate synthetase-like"/>
    <property type="match status" value="1"/>
</dbReference>